<name>A0A9P4UBG4_9PLEO</name>
<sequence>MAIEIAKDATGLGVTLTLGLSMQVALLIVPLVMILAWFKGIDKMTSGFQGFSVLAFFALTIVTVILTGLIGALVLQVFVIIALATFYIDTVVVFDEEPAYEGRYEEGVQENHQLDKLHAQEDNSGTNVVTGTVNNNEDIHAFLYDDIGDAQRHYDSLIDMSMVKFILQPYKCTVCQQPTSLPLPTQWSQRICTTCQTSLDSDAPLRFLHDIIGKMYAFWISMRREEHCDRIDRIIIPGLPTYIGINKGDPKHKTTLPQITDVLIHTRKGTQAAMRTLLPEQRNLLEEVLLTTKQCHISLTVFTQLFQRLVSAPDTPIATVQELSYNPKGIADVICNSHCVHIVALADARRFAVSLTDRQLGWYPLVVPWEEYRAERVGFVAPDGNGKEFVPDLGYVYARNAYRLRNPQFRLPNEPERNGTLQWIRGLELADEIVGRWEEWLVKEGVVLGI</sequence>
<comment type="caution">
    <text evidence="2">The sequence shown here is derived from an EMBL/GenBank/DDBJ whole genome shotgun (WGS) entry which is preliminary data.</text>
</comment>
<protein>
    <submittedName>
        <fullName evidence="2">Uncharacterized protein</fullName>
    </submittedName>
</protein>
<gene>
    <name evidence="2" type="ORF">P171DRAFT_522740</name>
</gene>
<dbReference type="OrthoDB" id="3799276at2759"/>
<dbReference type="AlphaFoldDB" id="A0A9P4UBG4"/>
<feature type="transmembrane region" description="Helical" evidence="1">
    <location>
        <begin position="20"/>
        <end position="38"/>
    </location>
</feature>
<accession>A0A9P4UBG4</accession>
<keyword evidence="3" id="KW-1185">Reference proteome</keyword>
<feature type="transmembrane region" description="Helical" evidence="1">
    <location>
        <begin position="50"/>
        <end position="83"/>
    </location>
</feature>
<evidence type="ECO:0000313" key="3">
    <source>
        <dbReference type="Proteomes" id="UP000799764"/>
    </source>
</evidence>
<keyword evidence="1" id="KW-1133">Transmembrane helix</keyword>
<proteinExistence type="predicted"/>
<keyword evidence="1" id="KW-0472">Membrane</keyword>
<dbReference type="Proteomes" id="UP000799764">
    <property type="component" value="Unassembled WGS sequence"/>
</dbReference>
<keyword evidence="1" id="KW-0812">Transmembrane</keyword>
<reference evidence="2" key="1">
    <citation type="journal article" date="2020" name="Stud. Mycol.">
        <title>101 Dothideomycetes genomes: a test case for predicting lifestyles and emergence of pathogens.</title>
        <authorList>
            <person name="Haridas S."/>
            <person name="Albert R."/>
            <person name="Binder M."/>
            <person name="Bloem J."/>
            <person name="Labutti K."/>
            <person name="Salamov A."/>
            <person name="Andreopoulos B."/>
            <person name="Baker S."/>
            <person name="Barry K."/>
            <person name="Bills G."/>
            <person name="Bluhm B."/>
            <person name="Cannon C."/>
            <person name="Castanera R."/>
            <person name="Culley D."/>
            <person name="Daum C."/>
            <person name="Ezra D."/>
            <person name="Gonzalez J."/>
            <person name="Henrissat B."/>
            <person name="Kuo A."/>
            <person name="Liang C."/>
            <person name="Lipzen A."/>
            <person name="Lutzoni F."/>
            <person name="Magnuson J."/>
            <person name="Mondo S."/>
            <person name="Nolan M."/>
            <person name="Ohm R."/>
            <person name="Pangilinan J."/>
            <person name="Park H.-J."/>
            <person name="Ramirez L."/>
            <person name="Alfaro M."/>
            <person name="Sun H."/>
            <person name="Tritt A."/>
            <person name="Yoshinaga Y."/>
            <person name="Zwiers L.-H."/>
            <person name="Turgeon B."/>
            <person name="Goodwin S."/>
            <person name="Spatafora J."/>
            <person name="Crous P."/>
            <person name="Grigoriev I."/>
        </authorList>
    </citation>
    <scope>NUCLEOTIDE SEQUENCE</scope>
    <source>
        <strain evidence="2">CBS 690.94</strain>
    </source>
</reference>
<dbReference type="EMBL" id="MU001503">
    <property type="protein sequence ID" value="KAF2443092.1"/>
    <property type="molecule type" value="Genomic_DNA"/>
</dbReference>
<organism evidence="2 3">
    <name type="scientific">Karstenula rhodostoma CBS 690.94</name>
    <dbReference type="NCBI Taxonomy" id="1392251"/>
    <lineage>
        <taxon>Eukaryota</taxon>
        <taxon>Fungi</taxon>
        <taxon>Dikarya</taxon>
        <taxon>Ascomycota</taxon>
        <taxon>Pezizomycotina</taxon>
        <taxon>Dothideomycetes</taxon>
        <taxon>Pleosporomycetidae</taxon>
        <taxon>Pleosporales</taxon>
        <taxon>Massarineae</taxon>
        <taxon>Didymosphaeriaceae</taxon>
        <taxon>Karstenula</taxon>
    </lineage>
</organism>
<evidence type="ECO:0000313" key="2">
    <source>
        <dbReference type="EMBL" id="KAF2443092.1"/>
    </source>
</evidence>
<evidence type="ECO:0000256" key="1">
    <source>
        <dbReference type="SAM" id="Phobius"/>
    </source>
</evidence>